<evidence type="ECO:0000313" key="8">
    <source>
        <dbReference type="EMBL" id="PAD72651.1"/>
    </source>
</evidence>
<evidence type="ECO:0000259" key="5">
    <source>
        <dbReference type="PROSITE" id="PS01124"/>
    </source>
</evidence>
<dbReference type="SUPFAM" id="SSF46689">
    <property type="entry name" value="Homeodomain-like"/>
    <property type="match status" value="2"/>
</dbReference>
<dbReference type="InterPro" id="IPR001789">
    <property type="entry name" value="Sig_transdc_resp-reg_receiver"/>
</dbReference>
<dbReference type="Proteomes" id="UP000215596">
    <property type="component" value="Unassembled WGS sequence"/>
</dbReference>
<evidence type="ECO:0000259" key="6">
    <source>
        <dbReference type="PROSITE" id="PS50110"/>
    </source>
</evidence>
<dbReference type="PROSITE" id="PS50110">
    <property type="entry name" value="RESPONSE_REGULATORY"/>
    <property type="match status" value="1"/>
</dbReference>
<dbReference type="Pfam" id="PF00072">
    <property type="entry name" value="Response_reg"/>
    <property type="match status" value="1"/>
</dbReference>
<keyword evidence="1" id="KW-0805">Transcription regulation</keyword>
<dbReference type="SUPFAM" id="SSF52172">
    <property type="entry name" value="CheY-like"/>
    <property type="match status" value="1"/>
</dbReference>
<accession>A0A268EHQ1</accession>
<dbReference type="GO" id="GO:0000160">
    <property type="term" value="P:phosphorelay signal transduction system"/>
    <property type="evidence" value="ECO:0007669"/>
    <property type="project" value="InterPro"/>
</dbReference>
<sequence>MKIIVVDDEPRHLRGMVGLIRELRPNAQVMAAKDGIAALEQIRADCPDAVLTDIRMPRMDGLAFLEQLKEEGISTKVIMVSAYNLFEYAQTAVRHGAYDYLLKPVGIENVKHLLDRIELQLNSESHQRKVKEEMKHQLVRASSAYRSRLYLSWLNGSLTPSEQAEMDKEAWLQGGGLIIYSELNNEGKDVETTSGLAFAQCLEQSWSRLGEAMTVLHNGIQDRRMHAITVVSTAPVTREAKQQICQLADSLSREMSAAGRLVHGIGPYCEQLAIGAPQAYRAAQKANEQNFFERWEGVFFYDELRSSHRPVPIDTDKLVQALLSQEIQIVVDQCKSAFEQLADDGYAAPALMKEQALLLLMSMKSTLRELGERQVSGQLAQGAAVLVQECDSYAKLLELLEASLQEAHSTLAQTQQDKHEIVVANCLRWIEDNMKEELTLERAAAHFFFNPSYFSTFIKNKTGRTFSEHVTAVRMRRAKELLADHRLRIYDISAECGYQDTKYFCRVFKKYYGISPEAYKHTSLPERNSKR</sequence>
<dbReference type="PROSITE" id="PS01124">
    <property type="entry name" value="HTH_ARAC_FAMILY_2"/>
    <property type="match status" value="1"/>
</dbReference>
<keyword evidence="3" id="KW-0804">Transcription</keyword>
<dbReference type="EMBL" id="NPBY01000076">
    <property type="protein sequence ID" value="PAD72651.1"/>
    <property type="molecule type" value="Genomic_DNA"/>
</dbReference>
<evidence type="ECO:0000256" key="4">
    <source>
        <dbReference type="PROSITE-ProRule" id="PRU00169"/>
    </source>
</evidence>
<dbReference type="Pfam" id="PF12833">
    <property type="entry name" value="HTH_18"/>
    <property type="match status" value="1"/>
</dbReference>
<proteinExistence type="predicted"/>
<evidence type="ECO:0000313" key="10">
    <source>
        <dbReference type="Proteomes" id="UP000435177"/>
    </source>
</evidence>
<dbReference type="EMBL" id="WOAA01000013">
    <property type="protein sequence ID" value="MUG67304.1"/>
    <property type="molecule type" value="Genomic_DNA"/>
</dbReference>
<evidence type="ECO:0000256" key="3">
    <source>
        <dbReference type="ARBA" id="ARBA00023163"/>
    </source>
</evidence>
<dbReference type="GO" id="GO:0043565">
    <property type="term" value="F:sequence-specific DNA binding"/>
    <property type="evidence" value="ECO:0007669"/>
    <property type="project" value="InterPro"/>
</dbReference>
<dbReference type="SMART" id="SM00342">
    <property type="entry name" value="HTH_ARAC"/>
    <property type="match status" value="1"/>
</dbReference>
<reference evidence="7 10" key="2">
    <citation type="submission" date="2019-11" db="EMBL/GenBank/DDBJ databases">
        <title>Draft genome sequences of five Paenibacillus species of dairy origin.</title>
        <authorList>
            <person name="Olajide A.M."/>
            <person name="Chen S."/>
            <person name="Lapointe G."/>
        </authorList>
    </citation>
    <scope>NUCLEOTIDE SEQUENCE [LARGE SCALE GENOMIC DNA]</scope>
    <source>
        <strain evidence="7 10">3CS1</strain>
    </source>
</reference>
<evidence type="ECO:0000256" key="2">
    <source>
        <dbReference type="ARBA" id="ARBA00023125"/>
    </source>
</evidence>
<keyword evidence="10" id="KW-1185">Reference proteome</keyword>
<organism evidence="8 9">
    <name type="scientific">Paenibacillus campinasensis</name>
    <dbReference type="NCBI Taxonomy" id="66347"/>
    <lineage>
        <taxon>Bacteria</taxon>
        <taxon>Bacillati</taxon>
        <taxon>Bacillota</taxon>
        <taxon>Bacilli</taxon>
        <taxon>Bacillales</taxon>
        <taxon>Paenibacillaceae</taxon>
        <taxon>Paenibacillus</taxon>
    </lineage>
</organism>
<dbReference type="PANTHER" id="PTHR43280:SF10">
    <property type="entry name" value="REGULATORY PROTEIN POCR"/>
    <property type="match status" value="1"/>
</dbReference>
<dbReference type="OrthoDB" id="324626at2"/>
<dbReference type="SMART" id="SM00448">
    <property type="entry name" value="REC"/>
    <property type="match status" value="1"/>
</dbReference>
<dbReference type="InterPro" id="IPR018062">
    <property type="entry name" value="HTH_AraC-typ_CS"/>
</dbReference>
<protein>
    <submittedName>
        <fullName evidence="7">Response regulator</fullName>
    </submittedName>
</protein>
<feature type="domain" description="Response regulatory" evidence="6">
    <location>
        <begin position="2"/>
        <end position="118"/>
    </location>
</feature>
<evidence type="ECO:0000256" key="1">
    <source>
        <dbReference type="ARBA" id="ARBA00023015"/>
    </source>
</evidence>
<feature type="domain" description="HTH araC/xylS-type" evidence="5">
    <location>
        <begin position="424"/>
        <end position="522"/>
    </location>
</feature>
<dbReference type="PROSITE" id="PS00041">
    <property type="entry name" value="HTH_ARAC_FAMILY_1"/>
    <property type="match status" value="1"/>
</dbReference>
<name>A0A268EHQ1_9BACL</name>
<dbReference type="PANTHER" id="PTHR43280">
    <property type="entry name" value="ARAC-FAMILY TRANSCRIPTIONAL REGULATOR"/>
    <property type="match status" value="1"/>
</dbReference>
<dbReference type="InterPro" id="IPR018060">
    <property type="entry name" value="HTH_AraC"/>
</dbReference>
<evidence type="ECO:0000313" key="9">
    <source>
        <dbReference type="Proteomes" id="UP000215596"/>
    </source>
</evidence>
<feature type="modified residue" description="4-aspartylphosphate" evidence="4">
    <location>
        <position position="53"/>
    </location>
</feature>
<gene>
    <name evidence="8" type="ORF">CHH67_21525</name>
    <name evidence="7" type="ORF">GNP94_15055</name>
</gene>
<reference evidence="8 9" key="1">
    <citation type="submission" date="2017-07" db="EMBL/GenBank/DDBJ databases">
        <title>Isolation and whole genome analysis of endospore-forming bacteria from heroin.</title>
        <authorList>
            <person name="Kalinowski J."/>
            <person name="Ahrens B."/>
            <person name="Al-Dilaimi A."/>
            <person name="Winkler A."/>
            <person name="Wibberg D."/>
            <person name="Schleenbecker U."/>
            <person name="Ruckert C."/>
            <person name="Wolfel R."/>
            <person name="Grass G."/>
        </authorList>
    </citation>
    <scope>NUCLEOTIDE SEQUENCE [LARGE SCALE GENOMIC DNA]</scope>
    <source>
        <strain evidence="8 9">7537-G1</strain>
    </source>
</reference>
<dbReference type="Proteomes" id="UP000435177">
    <property type="component" value="Unassembled WGS sequence"/>
</dbReference>
<dbReference type="CDD" id="cd17536">
    <property type="entry name" value="REC_YesN-like"/>
    <property type="match status" value="1"/>
</dbReference>
<keyword evidence="4" id="KW-0597">Phosphoprotein</keyword>
<dbReference type="RefSeq" id="WP_095267441.1">
    <property type="nucleotide sequence ID" value="NZ_NPBY01000076.1"/>
</dbReference>
<dbReference type="InterPro" id="IPR011006">
    <property type="entry name" value="CheY-like_superfamily"/>
</dbReference>
<comment type="caution">
    <text evidence="8">The sequence shown here is derived from an EMBL/GenBank/DDBJ whole genome shotgun (WGS) entry which is preliminary data.</text>
</comment>
<dbReference type="Gene3D" id="1.10.10.60">
    <property type="entry name" value="Homeodomain-like"/>
    <property type="match status" value="2"/>
</dbReference>
<dbReference type="Gene3D" id="3.40.50.2300">
    <property type="match status" value="1"/>
</dbReference>
<evidence type="ECO:0000313" key="7">
    <source>
        <dbReference type="EMBL" id="MUG67304.1"/>
    </source>
</evidence>
<dbReference type="PRINTS" id="PR00032">
    <property type="entry name" value="HTHARAC"/>
</dbReference>
<dbReference type="AlphaFoldDB" id="A0A268EHQ1"/>
<keyword evidence="2" id="KW-0238">DNA-binding</keyword>
<dbReference type="GO" id="GO:0003700">
    <property type="term" value="F:DNA-binding transcription factor activity"/>
    <property type="evidence" value="ECO:0007669"/>
    <property type="project" value="InterPro"/>
</dbReference>
<dbReference type="InterPro" id="IPR009057">
    <property type="entry name" value="Homeodomain-like_sf"/>
</dbReference>
<dbReference type="InterPro" id="IPR020449">
    <property type="entry name" value="Tscrpt_reg_AraC-type_HTH"/>
</dbReference>